<keyword evidence="1" id="KW-0472">Membrane</keyword>
<name>A0A4Y8PHG6_9BACT</name>
<dbReference type="Proteomes" id="UP000297713">
    <property type="component" value="Unassembled WGS sequence"/>
</dbReference>
<keyword evidence="1" id="KW-1133">Transmembrane helix</keyword>
<keyword evidence="1" id="KW-0812">Transmembrane</keyword>
<reference evidence="2 3" key="1">
    <citation type="submission" date="2016-05" db="EMBL/GenBank/DDBJ databases">
        <title>Diversity and Homogeneity among Thermoacidophilic Verrucomicrobia Methanotrophs Linked with Geographical Origin.</title>
        <authorList>
            <person name="Erikstad H.-A."/>
            <person name="Smestad N.B."/>
            <person name="Ceballos R.M."/>
            <person name="Birkeland N.-K."/>
        </authorList>
    </citation>
    <scope>NUCLEOTIDE SEQUENCE [LARGE SCALE GENOMIC DNA]</scope>
    <source>
        <strain evidence="2 3">Phi</strain>
    </source>
</reference>
<evidence type="ECO:0000256" key="1">
    <source>
        <dbReference type="SAM" id="Phobius"/>
    </source>
</evidence>
<evidence type="ECO:0000313" key="2">
    <source>
        <dbReference type="EMBL" id="TFE72513.1"/>
    </source>
</evidence>
<dbReference type="AlphaFoldDB" id="A0A4Y8PHG6"/>
<gene>
    <name evidence="2" type="ORF">A7Q10_03635</name>
</gene>
<feature type="transmembrane region" description="Helical" evidence="1">
    <location>
        <begin position="6"/>
        <end position="25"/>
    </location>
</feature>
<keyword evidence="3" id="KW-1185">Reference proteome</keyword>
<comment type="caution">
    <text evidence="2">The sequence shown here is derived from an EMBL/GenBank/DDBJ whole genome shotgun (WGS) entry which is preliminary data.</text>
</comment>
<protein>
    <submittedName>
        <fullName evidence="2">Uncharacterized protein</fullName>
    </submittedName>
</protein>
<organism evidence="2 3">
    <name type="scientific">Methylacidiphilum caldifontis</name>
    <dbReference type="NCBI Taxonomy" id="2795386"/>
    <lineage>
        <taxon>Bacteria</taxon>
        <taxon>Pseudomonadati</taxon>
        <taxon>Verrucomicrobiota</taxon>
        <taxon>Methylacidiphilae</taxon>
        <taxon>Methylacidiphilales</taxon>
        <taxon>Methylacidiphilaceae</taxon>
        <taxon>Methylacidiphilum (ex Ratnadevi et al. 2023)</taxon>
    </lineage>
</organism>
<accession>A0A4Y8PHG6</accession>
<evidence type="ECO:0000313" key="3">
    <source>
        <dbReference type="Proteomes" id="UP000297713"/>
    </source>
</evidence>
<sequence>MRNILFFSINEILIVHIIVLFRHSLGIEQRFKRSLESKEGNENSGRIAKNMPSICGEGVWSSSIDC</sequence>
<proteinExistence type="predicted"/>
<dbReference type="EMBL" id="LXQC01000024">
    <property type="protein sequence ID" value="TFE72513.1"/>
    <property type="molecule type" value="Genomic_DNA"/>
</dbReference>